<dbReference type="Proteomes" id="UP000603227">
    <property type="component" value="Unassembled WGS sequence"/>
</dbReference>
<sequence>MSPFSRAPRTVLGELVPGVFDPEAATRIVCVVRVREGPRGRRPLMDTVLCDLAGWVRPGATGEALNHPLVEQGPAR</sequence>
<organism evidence="1 2">
    <name type="scientific">Streptomyces capitiformicae</name>
    <dbReference type="NCBI Taxonomy" id="2014920"/>
    <lineage>
        <taxon>Bacteria</taxon>
        <taxon>Bacillati</taxon>
        <taxon>Actinomycetota</taxon>
        <taxon>Actinomycetes</taxon>
        <taxon>Kitasatosporales</taxon>
        <taxon>Streptomycetaceae</taxon>
        <taxon>Streptomyces</taxon>
    </lineage>
</organism>
<reference evidence="1" key="2">
    <citation type="submission" date="2020-09" db="EMBL/GenBank/DDBJ databases">
        <authorList>
            <person name="Sun Q."/>
            <person name="Zhou Y."/>
        </authorList>
    </citation>
    <scope>NUCLEOTIDE SEQUENCE</scope>
    <source>
        <strain evidence="1">CGMCC 4.7403</strain>
    </source>
</reference>
<name>A0A919GS55_9ACTN</name>
<reference evidence="1" key="1">
    <citation type="journal article" date="2014" name="Int. J. Syst. Evol. Microbiol.">
        <title>Complete genome sequence of Corynebacterium casei LMG S-19264T (=DSM 44701T), isolated from a smear-ripened cheese.</title>
        <authorList>
            <consortium name="US DOE Joint Genome Institute (JGI-PGF)"/>
            <person name="Walter F."/>
            <person name="Albersmeier A."/>
            <person name="Kalinowski J."/>
            <person name="Ruckert C."/>
        </authorList>
    </citation>
    <scope>NUCLEOTIDE SEQUENCE</scope>
    <source>
        <strain evidence="1">CGMCC 4.7403</strain>
    </source>
</reference>
<evidence type="ECO:0000313" key="2">
    <source>
        <dbReference type="Proteomes" id="UP000603227"/>
    </source>
</evidence>
<comment type="caution">
    <text evidence="1">The sequence shown here is derived from an EMBL/GenBank/DDBJ whole genome shotgun (WGS) entry which is preliminary data.</text>
</comment>
<protein>
    <submittedName>
        <fullName evidence="1">Uncharacterized protein</fullName>
    </submittedName>
</protein>
<evidence type="ECO:0000313" key="1">
    <source>
        <dbReference type="EMBL" id="GHH89118.1"/>
    </source>
</evidence>
<gene>
    <name evidence="1" type="ORF">GCM10017771_37630</name>
</gene>
<proteinExistence type="predicted"/>
<dbReference type="AlphaFoldDB" id="A0A919GS55"/>
<dbReference type="EMBL" id="BNAT01000012">
    <property type="protein sequence ID" value="GHH89118.1"/>
    <property type="molecule type" value="Genomic_DNA"/>
</dbReference>
<accession>A0A919GS55</accession>
<keyword evidence="2" id="KW-1185">Reference proteome</keyword>